<keyword evidence="5" id="KW-0012">Acyltransferase</keyword>
<evidence type="ECO:0000256" key="2">
    <source>
        <dbReference type="ARBA" id="ARBA00022553"/>
    </source>
</evidence>
<sequence length="1111" mass="116513">MSARTPDPRMAVIGLAFRLPGADTPEEFWRVIRDGADCVTRFTQDELAAAGVPAEQYRAEDFVGASGVLRDIAGFDARHFGMSAREAQLTDPQQRMFLECAQHALENAGYPDERDGTRVGVYASTGYHLYTLQHYLLNNVLPSQAVTDWMAGMQITVGNHTDFTATRVAHRLGLTGPAVGVQTACSSSLVAVQLAAQSLLLGDCDIALAGATAVHVPQILGYRHVKGSILSRTGRLRAFDAAADGTVGGTGVVAVVLKRLERAVADGDTVHGVILGWGVGNDGADKRAFSAPSARGQRAAIRRALERAGVGADTIGYLETHGTGTLKGDPIEFAGASAAYREDTDRTGYCALGSVKANIGHLDVASGLAGLVKALLVLKHGVIPPMANFSEPNPALDLDHSPFYIPRAASPWPGSDTPRRAGLTSLGVGGTNVHLILEQAPEPAPRTGTASPPDVLLVSGSDEQALADNARALRDRLRERPGTRPADLVTTAALGRTHRRHRLAVRGATPAALADALDTWLAGTAAGAVTRGTAPPEGAVRVAFQFTGQGSPYTGTADALRTRFSAVRDVLDTCEGHYRDLTGGSLLAGPLGDGTPGQDPPSAPHTDVAQPALFALQCALVRLWRDAGVTPDVVTGHSAGEYAALYAAGALSLDDGLRLTALRGRLMRRHCAPGAMAAVPLDRESALALAAEVPGLELAVTNGERAQVLAGPVAAVDRLCALLEERGIPGHRLPVTHAFHTALMEPVLAEFRAVLGEVTLRPVRIPFVSAVDGEVRPPGWLPDPGHLLRHTRRPVRYDQALRAVGGRRPDVLLEIGPHTTLSGLARRALPGVRALPSLRRGAGLDALWGAAAGLHCAGADIDWRVFLAGCGGRRIPLPGYRFQHQKHWTGPEPTAPRTGTPARNGAEVVQQEAVVARVLQSIVESTARHLGIDPSAVAGDTSFFDLGADSLQMISVLRELEQGFQVKLTMRELFDEAGTPGRLAELVAARMPAAEAAPPGPAAGAVRPEPMAEAARPEPAVEAARPEPAGEPAPPAPGAGAAPVPEPGAPQPPSPPDPAAPAYATREELRDLAEKLHQMSRIQLQMMSQLSQLLSLQTASAAQRLNGKVAG</sequence>
<comment type="caution">
    <text evidence="9">The sequence shown here is derived from an EMBL/GenBank/DDBJ whole genome shotgun (WGS) entry which is preliminary data.</text>
</comment>
<dbReference type="PANTHER" id="PTHR43775:SF37">
    <property type="entry name" value="SI:DKEY-61P9.11"/>
    <property type="match status" value="1"/>
</dbReference>
<dbReference type="InterPro" id="IPR009081">
    <property type="entry name" value="PP-bd_ACP"/>
</dbReference>
<dbReference type="Gene3D" id="3.40.366.10">
    <property type="entry name" value="Malonyl-Coenzyme A Acyl Carrier Protein, domain 2"/>
    <property type="match status" value="1"/>
</dbReference>
<evidence type="ECO:0000313" key="10">
    <source>
        <dbReference type="Proteomes" id="UP001500460"/>
    </source>
</evidence>
<gene>
    <name evidence="9" type="ORF">GCM10010421_60920</name>
</gene>
<feature type="region of interest" description="Disordered" evidence="6">
    <location>
        <begin position="995"/>
        <end position="1061"/>
    </location>
</feature>
<dbReference type="InterPro" id="IPR014031">
    <property type="entry name" value="Ketoacyl_synth_C"/>
</dbReference>
<dbReference type="Pfam" id="PF02801">
    <property type="entry name" value="Ketoacyl-synt_C"/>
    <property type="match status" value="1"/>
</dbReference>
<proteinExistence type="predicted"/>
<dbReference type="InterPro" id="IPR050091">
    <property type="entry name" value="PKS_NRPS_Biosynth_Enz"/>
</dbReference>
<dbReference type="InterPro" id="IPR016036">
    <property type="entry name" value="Malonyl_transacylase_ACP-bd"/>
</dbReference>
<name>A0ABN3KH11_9ACTN</name>
<keyword evidence="2" id="KW-0597">Phosphoprotein</keyword>
<feature type="domain" description="Carrier" evidence="7">
    <location>
        <begin position="913"/>
        <end position="991"/>
    </location>
</feature>
<keyword evidence="10" id="KW-1185">Reference proteome</keyword>
<dbReference type="SUPFAM" id="SSF55048">
    <property type="entry name" value="Probable ACP-binding domain of malonyl-CoA ACP transacylase"/>
    <property type="match status" value="1"/>
</dbReference>
<dbReference type="InterPro" id="IPR001227">
    <property type="entry name" value="Ac_transferase_dom_sf"/>
</dbReference>
<dbReference type="RefSeq" id="WP_344609332.1">
    <property type="nucleotide sequence ID" value="NZ_BAAATK010000073.1"/>
</dbReference>
<reference evidence="9 10" key="1">
    <citation type="journal article" date="2019" name="Int. J. Syst. Evol. Microbiol.">
        <title>The Global Catalogue of Microorganisms (GCM) 10K type strain sequencing project: providing services to taxonomists for standard genome sequencing and annotation.</title>
        <authorList>
            <consortium name="The Broad Institute Genomics Platform"/>
            <consortium name="The Broad Institute Genome Sequencing Center for Infectious Disease"/>
            <person name="Wu L."/>
            <person name="Ma J."/>
        </authorList>
    </citation>
    <scope>NUCLEOTIDE SEQUENCE [LARGE SCALE GENOMIC DNA]</scope>
    <source>
        <strain evidence="9 10">JCM 6922</strain>
    </source>
</reference>
<evidence type="ECO:0000259" key="8">
    <source>
        <dbReference type="PROSITE" id="PS52004"/>
    </source>
</evidence>
<evidence type="ECO:0000256" key="4">
    <source>
        <dbReference type="ARBA" id="ARBA00023194"/>
    </source>
</evidence>
<dbReference type="PROSITE" id="PS52004">
    <property type="entry name" value="KS3_2"/>
    <property type="match status" value="1"/>
</dbReference>
<dbReference type="Proteomes" id="UP001500460">
    <property type="component" value="Unassembled WGS sequence"/>
</dbReference>
<keyword evidence="3" id="KW-0808">Transferase</keyword>
<dbReference type="Gene3D" id="1.10.1200.10">
    <property type="entry name" value="ACP-like"/>
    <property type="match status" value="1"/>
</dbReference>
<dbReference type="InterPro" id="IPR016035">
    <property type="entry name" value="Acyl_Trfase/lysoPLipase"/>
</dbReference>
<dbReference type="InterPro" id="IPR032821">
    <property type="entry name" value="PKS_assoc"/>
</dbReference>
<dbReference type="Gene3D" id="3.30.70.3290">
    <property type="match status" value="1"/>
</dbReference>
<dbReference type="InterPro" id="IPR018201">
    <property type="entry name" value="Ketoacyl_synth_AS"/>
</dbReference>
<organism evidence="9 10">
    <name type="scientific">Streptomyces glaucus</name>
    <dbReference type="NCBI Taxonomy" id="284029"/>
    <lineage>
        <taxon>Bacteria</taxon>
        <taxon>Bacillati</taxon>
        <taxon>Actinomycetota</taxon>
        <taxon>Actinomycetes</taxon>
        <taxon>Kitasatosporales</taxon>
        <taxon>Streptomycetaceae</taxon>
        <taxon>Streptomyces</taxon>
    </lineage>
</organism>
<dbReference type="InterPro" id="IPR016039">
    <property type="entry name" value="Thiolase-like"/>
</dbReference>
<evidence type="ECO:0000313" key="9">
    <source>
        <dbReference type="EMBL" id="GAA2459405.1"/>
    </source>
</evidence>
<keyword evidence="4" id="KW-0045">Antibiotic biosynthesis</keyword>
<evidence type="ECO:0000259" key="7">
    <source>
        <dbReference type="PROSITE" id="PS50075"/>
    </source>
</evidence>
<dbReference type="PANTHER" id="PTHR43775">
    <property type="entry name" value="FATTY ACID SYNTHASE"/>
    <property type="match status" value="1"/>
</dbReference>
<dbReference type="EMBL" id="BAAATK010000073">
    <property type="protein sequence ID" value="GAA2459405.1"/>
    <property type="molecule type" value="Genomic_DNA"/>
</dbReference>
<dbReference type="InterPro" id="IPR014043">
    <property type="entry name" value="Acyl_transferase_dom"/>
</dbReference>
<dbReference type="SMART" id="SM00823">
    <property type="entry name" value="PKS_PP"/>
    <property type="match status" value="1"/>
</dbReference>
<evidence type="ECO:0000256" key="6">
    <source>
        <dbReference type="SAM" id="MobiDB-lite"/>
    </source>
</evidence>
<dbReference type="SUPFAM" id="SSF52151">
    <property type="entry name" value="FabD/lysophospholipase-like"/>
    <property type="match status" value="1"/>
</dbReference>
<dbReference type="SMART" id="SM00825">
    <property type="entry name" value="PKS_KS"/>
    <property type="match status" value="1"/>
</dbReference>
<evidence type="ECO:0000256" key="3">
    <source>
        <dbReference type="ARBA" id="ARBA00022679"/>
    </source>
</evidence>
<feature type="domain" description="Ketosynthase family 3 (KS3)" evidence="8">
    <location>
        <begin position="7"/>
        <end position="439"/>
    </location>
</feature>
<dbReference type="PROSITE" id="PS00606">
    <property type="entry name" value="KS3_1"/>
    <property type="match status" value="1"/>
</dbReference>
<dbReference type="CDD" id="cd00833">
    <property type="entry name" value="PKS"/>
    <property type="match status" value="1"/>
</dbReference>
<feature type="compositionally biased region" description="Pro residues" evidence="6">
    <location>
        <begin position="1044"/>
        <end position="1059"/>
    </location>
</feature>
<dbReference type="SUPFAM" id="SSF47336">
    <property type="entry name" value="ACP-like"/>
    <property type="match status" value="1"/>
</dbReference>
<dbReference type="Pfam" id="PF16197">
    <property type="entry name" value="KAsynt_C_assoc"/>
    <property type="match status" value="1"/>
</dbReference>
<feature type="compositionally biased region" description="Low complexity" evidence="6">
    <location>
        <begin position="995"/>
        <end position="1027"/>
    </location>
</feature>
<evidence type="ECO:0000256" key="1">
    <source>
        <dbReference type="ARBA" id="ARBA00022450"/>
    </source>
</evidence>
<dbReference type="InterPro" id="IPR020806">
    <property type="entry name" value="PKS_PP-bd"/>
</dbReference>
<dbReference type="Pfam" id="PF00550">
    <property type="entry name" value="PP-binding"/>
    <property type="match status" value="1"/>
</dbReference>
<evidence type="ECO:0000256" key="5">
    <source>
        <dbReference type="ARBA" id="ARBA00023315"/>
    </source>
</evidence>
<dbReference type="InterPro" id="IPR020841">
    <property type="entry name" value="PKS_Beta-ketoAc_synthase_dom"/>
</dbReference>
<dbReference type="InterPro" id="IPR036736">
    <property type="entry name" value="ACP-like_sf"/>
</dbReference>
<feature type="region of interest" description="Disordered" evidence="6">
    <location>
        <begin position="585"/>
        <end position="605"/>
    </location>
</feature>
<dbReference type="SUPFAM" id="SSF53901">
    <property type="entry name" value="Thiolase-like"/>
    <property type="match status" value="1"/>
</dbReference>
<dbReference type="Pfam" id="PF00698">
    <property type="entry name" value="Acyl_transf_1"/>
    <property type="match status" value="1"/>
</dbReference>
<evidence type="ECO:0008006" key="11">
    <source>
        <dbReference type="Google" id="ProtNLM"/>
    </source>
</evidence>
<dbReference type="Pfam" id="PF00109">
    <property type="entry name" value="ketoacyl-synt"/>
    <property type="match status" value="1"/>
</dbReference>
<dbReference type="SMART" id="SM00827">
    <property type="entry name" value="PKS_AT"/>
    <property type="match status" value="1"/>
</dbReference>
<dbReference type="PROSITE" id="PS50075">
    <property type="entry name" value="CARRIER"/>
    <property type="match status" value="1"/>
</dbReference>
<keyword evidence="1" id="KW-0596">Phosphopantetheine</keyword>
<dbReference type="InterPro" id="IPR014030">
    <property type="entry name" value="Ketoacyl_synth_N"/>
</dbReference>
<protein>
    <recommendedName>
        <fullName evidence="11">Type-I PKS</fullName>
    </recommendedName>
</protein>
<accession>A0ABN3KH11</accession>
<dbReference type="Gene3D" id="3.40.47.10">
    <property type="match status" value="1"/>
</dbReference>